<comment type="caution">
    <text evidence="2">The sequence shown here is derived from an EMBL/GenBank/DDBJ whole genome shotgun (WGS) entry which is preliminary data.</text>
</comment>
<organism evidence="2 3">
    <name type="scientific">Roseibium limicola</name>
    <dbReference type="NCBI Taxonomy" id="2816037"/>
    <lineage>
        <taxon>Bacteria</taxon>
        <taxon>Pseudomonadati</taxon>
        <taxon>Pseudomonadota</taxon>
        <taxon>Alphaproteobacteria</taxon>
        <taxon>Hyphomicrobiales</taxon>
        <taxon>Stappiaceae</taxon>
        <taxon>Roseibium</taxon>
    </lineage>
</organism>
<dbReference type="InterPro" id="IPR010753">
    <property type="entry name" value="DUF1330"/>
</dbReference>
<dbReference type="Proteomes" id="UP000664779">
    <property type="component" value="Unassembled WGS sequence"/>
</dbReference>
<dbReference type="PANTHER" id="PTHR41521">
    <property type="match status" value="1"/>
</dbReference>
<protein>
    <submittedName>
        <fullName evidence="2">DUF1330 domain-containing protein</fullName>
    </submittedName>
</protein>
<proteinExistence type="predicted"/>
<sequence length="102" mass="11354">MPKAYWIARMDVRDPDEYAKYVAGTKAAFAKYKAHFLVRGGEFESLEGQERTRNVVIEFPDRETALACYNSPEYQAAKAFRAAASAGELLIVDGYDGPQPGE</sequence>
<accession>A0A939J8H7</accession>
<keyword evidence="3" id="KW-1185">Reference proteome</keyword>
<feature type="domain" description="DUF1330" evidence="1">
    <location>
        <begin position="3"/>
        <end position="95"/>
    </location>
</feature>
<dbReference type="AlphaFoldDB" id="A0A939J8H7"/>
<dbReference type="Pfam" id="PF07045">
    <property type="entry name" value="DUF1330"/>
    <property type="match status" value="1"/>
</dbReference>
<dbReference type="Gene3D" id="3.30.70.100">
    <property type="match status" value="1"/>
</dbReference>
<reference evidence="2" key="1">
    <citation type="submission" date="2021-03" db="EMBL/GenBank/DDBJ databases">
        <title>Roseibium sp. CAU 1637 isolated from Incheon.</title>
        <authorList>
            <person name="Kim W."/>
        </authorList>
    </citation>
    <scope>NUCLEOTIDE SEQUENCE</scope>
    <source>
        <strain evidence="2">CAU 1637</strain>
    </source>
</reference>
<evidence type="ECO:0000313" key="2">
    <source>
        <dbReference type="EMBL" id="MBO0347212.1"/>
    </source>
</evidence>
<dbReference type="InterPro" id="IPR011008">
    <property type="entry name" value="Dimeric_a/b-barrel"/>
</dbReference>
<evidence type="ECO:0000313" key="3">
    <source>
        <dbReference type="Proteomes" id="UP000664779"/>
    </source>
</evidence>
<dbReference type="EMBL" id="JAFLNF010000009">
    <property type="protein sequence ID" value="MBO0347212.1"/>
    <property type="molecule type" value="Genomic_DNA"/>
</dbReference>
<dbReference type="RefSeq" id="WP_206944014.1">
    <property type="nucleotide sequence ID" value="NZ_JAFLNF010000009.1"/>
</dbReference>
<dbReference type="SUPFAM" id="SSF54909">
    <property type="entry name" value="Dimeric alpha+beta barrel"/>
    <property type="match status" value="1"/>
</dbReference>
<evidence type="ECO:0000259" key="1">
    <source>
        <dbReference type="Pfam" id="PF07045"/>
    </source>
</evidence>
<gene>
    <name evidence="2" type="ORF">J0X15_18430</name>
</gene>
<dbReference type="PANTHER" id="PTHR41521:SF4">
    <property type="entry name" value="BLR0684 PROTEIN"/>
    <property type="match status" value="1"/>
</dbReference>
<name>A0A939J8H7_9HYPH</name>